<dbReference type="AlphaFoldDB" id="A0AAE1Y1H8"/>
<keyword evidence="4" id="KW-1185">Reference proteome</keyword>
<evidence type="ECO:0000256" key="1">
    <source>
        <dbReference type="SAM" id="MobiDB-lite"/>
    </source>
</evidence>
<name>A0AAE1Y1H8_9LAMI</name>
<gene>
    <name evidence="3" type="ORF">Salat_2099000</name>
</gene>
<dbReference type="Proteomes" id="UP001293254">
    <property type="component" value="Unassembled WGS sequence"/>
</dbReference>
<feature type="region of interest" description="Disordered" evidence="1">
    <location>
        <begin position="215"/>
        <end position="244"/>
    </location>
</feature>
<comment type="caution">
    <text evidence="3">The sequence shown here is derived from an EMBL/GenBank/DDBJ whole genome shotgun (WGS) entry which is preliminary data.</text>
</comment>
<dbReference type="PANTHER" id="PTHR31286">
    <property type="entry name" value="GLYCINE-RICH CELL WALL STRUCTURAL PROTEIN 1.8-LIKE"/>
    <property type="match status" value="1"/>
</dbReference>
<accession>A0AAE1Y1H8</accession>
<organism evidence="3 4">
    <name type="scientific">Sesamum alatum</name>
    <dbReference type="NCBI Taxonomy" id="300844"/>
    <lineage>
        <taxon>Eukaryota</taxon>
        <taxon>Viridiplantae</taxon>
        <taxon>Streptophyta</taxon>
        <taxon>Embryophyta</taxon>
        <taxon>Tracheophyta</taxon>
        <taxon>Spermatophyta</taxon>
        <taxon>Magnoliopsida</taxon>
        <taxon>eudicotyledons</taxon>
        <taxon>Gunneridae</taxon>
        <taxon>Pentapetalae</taxon>
        <taxon>asterids</taxon>
        <taxon>lamiids</taxon>
        <taxon>Lamiales</taxon>
        <taxon>Pedaliaceae</taxon>
        <taxon>Sesamum</taxon>
    </lineage>
</organism>
<reference evidence="3" key="2">
    <citation type="journal article" date="2024" name="Plant">
        <title>Genomic evolution and insights into agronomic trait innovations of Sesamum species.</title>
        <authorList>
            <person name="Miao H."/>
            <person name="Wang L."/>
            <person name="Qu L."/>
            <person name="Liu H."/>
            <person name="Sun Y."/>
            <person name="Le M."/>
            <person name="Wang Q."/>
            <person name="Wei S."/>
            <person name="Zheng Y."/>
            <person name="Lin W."/>
            <person name="Duan Y."/>
            <person name="Cao H."/>
            <person name="Xiong S."/>
            <person name="Wang X."/>
            <person name="Wei L."/>
            <person name="Li C."/>
            <person name="Ma Q."/>
            <person name="Ju M."/>
            <person name="Zhao R."/>
            <person name="Li G."/>
            <person name="Mu C."/>
            <person name="Tian Q."/>
            <person name="Mei H."/>
            <person name="Zhang T."/>
            <person name="Gao T."/>
            <person name="Zhang H."/>
        </authorList>
    </citation>
    <scope>NUCLEOTIDE SEQUENCE</scope>
    <source>
        <strain evidence="3">3651</strain>
    </source>
</reference>
<dbReference type="PANTHER" id="PTHR31286:SF178">
    <property type="entry name" value="DUF4283 DOMAIN-CONTAINING PROTEIN"/>
    <property type="match status" value="1"/>
</dbReference>
<evidence type="ECO:0000259" key="2">
    <source>
        <dbReference type="Pfam" id="PF14392"/>
    </source>
</evidence>
<protein>
    <recommendedName>
        <fullName evidence="2">Zinc knuckle CX2CX4HX4C domain-containing protein</fullName>
    </recommendedName>
</protein>
<dbReference type="InterPro" id="IPR040256">
    <property type="entry name" value="At4g02000-like"/>
</dbReference>
<proteinExistence type="predicted"/>
<dbReference type="InterPro" id="IPR025836">
    <property type="entry name" value="Zn_knuckle_CX2CX4HX4C"/>
</dbReference>
<evidence type="ECO:0000313" key="3">
    <source>
        <dbReference type="EMBL" id="KAK4421484.1"/>
    </source>
</evidence>
<reference evidence="3" key="1">
    <citation type="submission" date="2020-06" db="EMBL/GenBank/DDBJ databases">
        <authorList>
            <person name="Li T."/>
            <person name="Hu X."/>
            <person name="Zhang T."/>
            <person name="Song X."/>
            <person name="Zhang H."/>
            <person name="Dai N."/>
            <person name="Sheng W."/>
            <person name="Hou X."/>
            <person name="Wei L."/>
        </authorList>
    </citation>
    <scope>NUCLEOTIDE SEQUENCE</scope>
    <source>
        <strain evidence="3">3651</strain>
        <tissue evidence="3">Leaf</tissue>
    </source>
</reference>
<evidence type="ECO:0000313" key="4">
    <source>
        <dbReference type="Proteomes" id="UP001293254"/>
    </source>
</evidence>
<feature type="domain" description="Zinc knuckle CX2CX4HX4C" evidence="2">
    <location>
        <begin position="143"/>
        <end position="190"/>
    </location>
</feature>
<feature type="compositionally biased region" description="Polar residues" evidence="1">
    <location>
        <begin position="215"/>
        <end position="238"/>
    </location>
</feature>
<dbReference type="EMBL" id="JACGWO010000008">
    <property type="protein sequence ID" value="KAK4421484.1"/>
    <property type="molecule type" value="Genomic_DNA"/>
</dbReference>
<dbReference type="Pfam" id="PF14392">
    <property type="entry name" value="zf-CCHC_4"/>
    <property type="match status" value="1"/>
</dbReference>
<sequence>MAEDLSIMKEVLGLSKVEQRSVMVPLGSWQGESEVPGFHMVGRLLGNRSFNSEAMKNTLMNVFNPITGLDIRLIENALEEDDDPVSVDLDWANFCVHIHSLSLGRISRNMAELIGNQIGQFRDIEFDSGGQFWGSSLWIRVGIDVTKPLRQVLKMHTSMGSESTITFIYERLPNYCYWCGCLGHILKFCACQYEPGFDALKDPLPFGPWLRATTPTNLRSRGTKTPVTRPSFTPQNSTDPPPTFSRRGSAIFHYSAPSCPATSIPTPRALTSSPSFSNICPPPYTSSLLTTPLTLPTNQTLTPLICPTISSISPTIPSLTSTINPITESHNPTITPSLNVALRDVPLTFSATVEPSLSISHHPLPIRLKAIRNQLAKLYLFPVNVN</sequence>